<dbReference type="EMBL" id="SOSA01001329">
    <property type="protein sequence ID" value="THC87267.1"/>
    <property type="molecule type" value="Genomic_DNA"/>
</dbReference>
<reference evidence="1 2" key="1">
    <citation type="submission" date="2019-03" db="EMBL/GenBank/DDBJ databases">
        <title>The genome sequence of a newly discovered highly antifungal drug resistant Aspergillus species, Aspergillus tanneri NIH 1004.</title>
        <authorList>
            <person name="Mounaud S."/>
            <person name="Singh I."/>
            <person name="Joardar V."/>
            <person name="Pakala S."/>
            <person name="Pakala S."/>
            <person name="Venepally P."/>
            <person name="Hoover J."/>
            <person name="Nierman W."/>
            <person name="Chung J."/>
            <person name="Losada L."/>
        </authorList>
    </citation>
    <scope>NUCLEOTIDE SEQUENCE [LARGE SCALE GENOMIC DNA]</scope>
    <source>
        <strain evidence="1 2">NIH1004</strain>
    </source>
</reference>
<dbReference type="AlphaFoldDB" id="A0A4S3J057"/>
<dbReference type="STRING" id="1220188.A0A4S3J057"/>
<accession>A0A4S3J057</accession>
<dbReference type="Proteomes" id="UP000308092">
    <property type="component" value="Unassembled WGS sequence"/>
</dbReference>
<evidence type="ECO:0000313" key="1">
    <source>
        <dbReference type="EMBL" id="THC87267.1"/>
    </source>
</evidence>
<evidence type="ECO:0000313" key="2">
    <source>
        <dbReference type="Proteomes" id="UP000308092"/>
    </source>
</evidence>
<protein>
    <submittedName>
        <fullName evidence="1">Uncharacterized protein</fullName>
    </submittedName>
</protein>
<dbReference type="VEuPathDB" id="FungiDB:EYZ11_013288"/>
<organism evidence="1 2">
    <name type="scientific">Aspergillus tanneri</name>
    <dbReference type="NCBI Taxonomy" id="1220188"/>
    <lineage>
        <taxon>Eukaryota</taxon>
        <taxon>Fungi</taxon>
        <taxon>Dikarya</taxon>
        <taxon>Ascomycota</taxon>
        <taxon>Pezizomycotina</taxon>
        <taxon>Eurotiomycetes</taxon>
        <taxon>Eurotiomycetidae</taxon>
        <taxon>Eurotiales</taxon>
        <taxon>Aspergillaceae</taxon>
        <taxon>Aspergillus</taxon>
        <taxon>Aspergillus subgen. Circumdati</taxon>
    </lineage>
</organism>
<proteinExistence type="predicted"/>
<name>A0A4S3J057_9EURO</name>
<sequence>MTTIISTMSSLEFVLYAECLPSLYLLPQGLRIFQREVEAIKTTPGLVPNFICYQLQRNHIAFTRQRGSNALAILISTAWSHGTDGAAVTGMTANTIRRIQAAQNLGIENKYLYVSYASAEQANEV</sequence>
<comment type="caution">
    <text evidence="1">The sequence shown here is derived from an EMBL/GenBank/DDBJ whole genome shotgun (WGS) entry which is preliminary data.</text>
</comment>
<gene>
    <name evidence="1" type="ORF">EYZ11_013288</name>
</gene>
<keyword evidence="2" id="KW-1185">Reference proteome</keyword>